<dbReference type="Gramene" id="OPUNC02G09510.1">
    <property type="protein sequence ID" value="OPUNC02G09510.1"/>
    <property type="gene ID" value="OPUNC02G09510"/>
</dbReference>
<dbReference type="Proteomes" id="UP000026962">
    <property type="component" value="Chromosome 2"/>
</dbReference>
<name>A0A0E0JXZ9_ORYPU</name>
<dbReference type="EnsemblPlants" id="OPUNC02G09510.1">
    <property type="protein sequence ID" value="OPUNC02G09510.1"/>
    <property type="gene ID" value="OPUNC02G09510"/>
</dbReference>
<protein>
    <submittedName>
        <fullName evidence="1">Uncharacterized protein</fullName>
    </submittedName>
</protein>
<reference evidence="1" key="2">
    <citation type="submission" date="2018-05" db="EMBL/GenBank/DDBJ databases">
        <title>OpunRS2 (Oryza punctata Reference Sequence Version 2).</title>
        <authorList>
            <person name="Zhang J."/>
            <person name="Kudrna D."/>
            <person name="Lee S."/>
            <person name="Talag J."/>
            <person name="Welchert J."/>
            <person name="Wing R.A."/>
        </authorList>
    </citation>
    <scope>NUCLEOTIDE SEQUENCE [LARGE SCALE GENOMIC DNA]</scope>
</reference>
<keyword evidence="2" id="KW-1185">Reference proteome</keyword>
<organism evidence="1">
    <name type="scientific">Oryza punctata</name>
    <name type="common">Red rice</name>
    <dbReference type="NCBI Taxonomy" id="4537"/>
    <lineage>
        <taxon>Eukaryota</taxon>
        <taxon>Viridiplantae</taxon>
        <taxon>Streptophyta</taxon>
        <taxon>Embryophyta</taxon>
        <taxon>Tracheophyta</taxon>
        <taxon>Spermatophyta</taxon>
        <taxon>Magnoliopsida</taxon>
        <taxon>Liliopsida</taxon>
        <taxon>Poales</taxon>
        <taxon>Poaceae</taxon>
        <taxon>BOP clade</taxon>
        <taxon>Oryzoideae</taxon>
        <taxon>Oryzeae</taxon>
        <taxon>Oryzinae</taxon>
        <taxon>Oryza</taxon>
    </lineage>
</organism>
<evidence type="ECO:0000313" key="1">
    <source>
        <dbReference type="EnsemblPlants" id="OPUNC02G09510.1"/>
    </source>
</evidence>
<evidence type="ECO:0000313" key="2">
    <source>
        <dbReference type="Proteomes" id="UP000026962"/>
    </source>
</evidence>
<dbReference type="OMA" id="MQISHYH"/>
<sequence>MDVTRNRHQRFWVMAAEDGRLGFSAQFWKKKKKKKTGCEDDVSGWVLQKTIDLGKLLSLSSTGREDDPALILGFSEDHIVMFLKTYAGLFMIHLKSMEFKKLPENDRINLAWALVMKKMACIQYRQRVCGVYLPP</sequence>
<reference evidence="1" key="1">
    <citation type="submission" date="2015-04" db="UniProtKB">
        <authorList>
            <consortium name="EnsemblPlants"/>
        </authorList>
    </citation>
    <scope>IDENTIFICATION</scope>
</reference>
<dbReference type="STRING" id="4537.A0A0E0JXZ9"/>
<dbReference type="AlphaFoldDB" id="A0A0E0JXZ9"/>
<dbReference type="PANTHER" id="PTHR33186:SF13">
    <property type="entry name" value="OS10G0138300 PROTEIN"/>
    <property type="match status" value="1"/>
</dbReference>
<dbReference type="PANTHER" id="PTHR33186">
    <property type="entry name" value="OS10G0136150 PROTEIN-RELATED"/>
    <property type="match status" value="1"/>
</dbReference>
<accession>A0A0E0JXZ9</accession>
<dbReference type="HOGENOM" id="CLU_1889131_0_0_1"/>
<proteinExistence type="predicted"/>